<dbReference type="RefSeq" id="WP_048427480.1">
    <property type="nucleotide sequence ID" value="NZ_JTHF01000084.1"/>
</dbReference>
<proteinExistence type="predicted"/>
<evidence type="ECO:0008006" key="3">
    <source>
        <dbReference type="Google" id="ProtNLM"/>
    </source>
</evidence>
<keyword evidence="2" id="KW-1185">Reference proteome</keyword>
<name>A0ABR5HAF5_9HYPH</name>
<sequence>MVDRVRDLLRQVWNLNEEDGIRQSRNDPSDPQDDIVTLDAARPMRLSPMLRERYAFAGRWRKAALDQTWLDLNDIDAAVIETCLDREAHAQSASRTLPWTISKAQVTLFGINYDTREATYLIWLPDRGEPVICASYGGRSDLFGDLECFLEFLVGDRVHDDSVELAARKVTESAGMAFRQPT</sequence>
<comment type="caution">
    <text evidence="1">The sequence shown here is derived from an EMBL/GenBank/DDBJ whole genome shotgun (WGS) entry which is preliminary data.</text>
</comment>
<evidence type="ECO:0000313" key="1">
    <source>
        <dbReference type="EMBL" id="KMO21996.1"/>
    </source>
</evidence>
<reference evidence="1 2" key="1">
    <citation type="submission" date="2014-11" db="EMBL/GenBank/DDBJ databases">
        <title>Comparative genomics of Methylobacterium species.</title>
        <authorList>
            <person name="Chaudhry V."/>
            <person name="Patil P.B."/>
        </authorList>
    </citation>
    <scope>NUCLEOTIDE SEQUENCE [LARGE SCALE GENOMIC DNA]</scope>
    <source>
        <strain evidence="1 2">SE3.6</strain>
    </source>
</reference>
<evidence type="ECO:0000313" key="2">
    <source>
        <dbReference type="Proteomes" id="UP000036471"/>
    </source>
</evidence>
<gene>
    <name evidence="1" type="ORF">QR79_16240</name>
</gene>
<protein>
    <recommendedName>
        <fullName evidence="3">Knr4/Smi1-like domain-containing protein</fullName>
    </recommendedName>
</protein>
<accession>A0ABR5HAF5</accession>
<dbReference type="Proteomes" id="UP000036471">
    <property type="component" value="Unassembled WGS sequence"/>
</dbReference>
<dbReference type="EMBL" id="JTHG01000143">
    <property type="protein sequence ID" value="KMO21996.1"/>
    <property type="molecule type" value="Genomic_DNA"/>
</dbReference>
<organism evidence="1 2">
    <name type="scientific">Methylobacterium indicum</name>
    <dbReference type="NCBI Taxonomy" id="1775910"/>
    <lineage>
        <taxon>Bacteria</taxon>
        <taxon>Pseudomonadati</taxon>
        <taxon>Pseudomonadota</taxon>
        <taxon>Alphaproteobacteria</taxon>
        <taxon>Hyphomicrobiales</taxon>
        <taxon>Methylobacteriaceae</taxon>
        <taxon>Methylobacterium</taxon>
    </lineage>
</organism>